<protein>
    <submittedName>
        <fullName evidence="1">Uncharacterized protein</fullName>
    </submittedName>
</protein>
<organism evidence="1">
    <name type="scientific">Caudovirales sp. ct0YK8</name>
    <dbReference type="NCBI Taxonomy" id="2826764"/>
    <lineage>
        <taxon>Viruses</taxon>
        <taxon>Duplodnaviria</taxon>
        <taxon>Heunggongvirae</taxon>
        <taxon>Uroviricota</taxon>
        <taxon>Caudoviricetes</taxon>
    </lineage>
</organism>
<sequence length="54" mass="6185">MLFYLGLRSLPQLRQLFMQAHVLLPERFTAAARSYLSVFILVDACQCVSSVFSF</sequence>
<name>A0A8S5NQL7_9CAUD</name>
<reference evidence="1" key="1">
    <citation type="journal article" date="2021" name="Proc. Natl. Acad. Sci. U.S.A.">
        <title>A Catalog of Tens of Thousands of Viruses from Human Metagenomes Reveals Hidden Associations with Chronic Diseases.</title>
        <authorList>
            <person name="Tisza M.J."/>
            <person name="Buck C.B."/>
        </authorList>
    </citation>
    <scope>NUCLEOTIDE SEQUENCE</scope>
    <source>
        <strain evidence="1">Ct0YK8</strain>
    </source>
</reference>
<proteinExistence type="predicted"/>
<dbReference type="EMBL" id="BK015222">
    <property type="protein sequence ID" value="DAD96684.1"/>
    <property type="molecule type" value="Genomic_DNA"/>
</dbReference>
<accession>A0A8S5NQL7</accession>
<evidence type="ECO:0000313" key="1">
    <source>
        <dbReference type="EMBL" id="DAD96684.1"/>
    </source>
</evidence>